<organism evidence="3 4">
    <name type="scientific">Allocatelliglobosispora scoriae</name>
    <dbReference type="NCBI Taxonomy" id="643052"/>
    <lineage>
        <taxon>Bacteria</taxon>
        <taxon>Bacillati</taxon>
        <taxon>Actinomycetota</taxon>
        <taxon>Actinomycetes</taxon>
        <taxon>Micromonosporales</taxon>
        <taxon>Micromonosporaceae</taxon>
        <taxon>Allocatelliglobosispora</taxon>
    </lineage>
</organism>
<keyword evidence="1" id="KW-1133">Transmembrane helix</keyword>
<dbReference type="AlphaFoldDB" id="A0A841BUQ0"/>
<feature type="transmembrane region" description="Helical" evidence="1">
    <location>
        <begin position="136"/>
        <end position="160"/>
    </location>
</feature>
<dbReference type="EMBL" id="JACHMN010000002">
    <property type="protein sequence ID" value="MBB5870472.1"/>
    <property type="molecule type" value="Genomic_DNA"/>
</dbReference>
<feature type="transmembrane region" description="Helical" evidence="1">
    <location>
        <begin position="97"/>
        <end position="115"/>
    </location>
</feature>
<sequence>MFNEINGIPAHPLLVHFAVVFVLLLVVGSVVYALVPFLRKRIGWAVVALAIVAPVCAWFAKEAGESLRAARFAVPGLPANIVAGLDDHQRFGELTEYFSLGLGVATLLLVLVSTARGRATVAEGGDGEPMPKRSTGALIATVGLSIVVVVLAGFTAYYIYKTGDSGAKLVWS</sequence>
<feature type="transmembrane region" description="Helical" evidence="1">
    <location>
        <begin position="42"/>
        <end position="60"/>
    </location>
</feature>
<dbReference type="Proteomes" id="UP000587527">
    <property type="component" value="Unassembled WGS sequence"/>
</dbReference>
<evidence type="ECO:0000259" key="2">
    <source>
        <dbReference type="Pfam" id="PF09990"/>
    </source>
</evidence>
<name>A0A841BUQ0_9ACTN</name>
<accession>A0A841BUQ0</accession>
<dbReference type="RefSeq" id="WP_184837886.1">
    <property type="nucleotide sequence ID" value="NZ_JACHMN010000002.1"/>
</dbReference>
<gene>
    <name evidence="3" type="ORF">F4553_003851</name>
</gene>
<proteinExistence type="predicted"/>
<evidence type="ECO:0000256" key="1">
    <source>
        <dbReference type="SAM" id="Phobius"/>
    </source>
</evidence>
<keyword evidence="1" id="KW-0472">Membrane</keyword>
<keyword evidence="1" id="KW-0812">Transmembrane</keyword>
<feature type="domain" description="DUF2231" evidence="2">
    <location>
        <begin position="7"/>
        <end position="172"/>
    </location>
</feature>
<dbReference type="InterPro" id="IPR019251">
    <property type="entry name" value="DUF2231_TM"/>
</dbReference>
<keyword evidence="4" id="KW-1185">Reference proteome</keyword>
<reference evidence="3 4" key="1">
    <citation type="submission" date="2020-08" db="EMBL/GenBank/DDBJ databases">
        <title>Sequencing the genomes of 1000 actinobacteria strains.</title>
        <authorList>
            <person name="Klenk H.-P."/>
        </authorList>
    </citation>
    <scope>NUCLEOTIDE SEQUENCE [LARGE SCALE GENOMIC DNA]</scope>
    <source>
        <strain evidence="3 4">DSM 45362</strain>
    </source>
</reference>
<evidence type="ECO:0000313" key="3">
    <source>
        <dbReference type="EMBL" id="MBB5870472.1"/>
    </source>
</evidence>
<evidence type="ECO:0000313" key="4">
    <source>
        <dbReference type="Proteomes" id="UP000587527"/>
    </source>
</evidence>
<dbReference type="Pfam" id="PF09990">
    <property type="entry name" value="DUF2231"/>
    <property type="match status" value="1"/>
</dbReference>
<feature type="transmembrane region" description="Helical" evidence="1">
    <location>
        <begin position="13"/>
        <end position="35"/>
    </location>
</feature>
<protein>
    <submittedName>
        <fullName evidence="3">Putative membrane protein</fullName>
    </submittedName>
</protein>
<comment type="caution">
    <text evidence="3">The sequence shown here is derived from an EMBL/GenBank/DDBJ whole genome shotgun (WGS) entry which is preliminary data.</text>
</comment>